<protein>
    <submittedName>
        <fullName evidence="10">Integral membrane efflux protein</fullName>
    </submittedName>
</protein>
<feature type="transmembrane region" description="Helical" evidence="8">
    <location>
        <begin position="191"/>
        <end position="214"/>
    </location>
</feature>
<organism evidence="10 11">
    <name type="scientific">Frankia alni (strain DSM 45986 / CECT 9034 / ACN14a)</name>
    <dbReference type="NCBI Taxonomy" id="326424"/>
    <lineage>
        <taxon>Bacteria</taxon>
        <taxon>Bacillati</taxon>
        <taxon>Actinomycetota</taxon>
        <taxon>Actinomycetes</taxon>
        <taxon>Frankiales</taxon>
        <taxon>Frankiaceae</taxon>
        <taxon>Frankia</taxon>
    </lineage>
</organism>
<dbReference type="InterPro" id="IPR036259">
    <property type="entry name" value="MFS_trans_sf"/>
</dbReference>
<dbReference type="HOGENOM" id="CLU_000960_28_2_11"/>
<feature type="domain" description="Major facilitator superfamily (MFS) profile" evidence="9">
    <location>
        <begin position="68"/>
        <end position="558"/>
    </location>
</feature>
<feature type="transmembrane region" description="Helical" evidence="8">
    <location>
        <begin position="454"/>
        <end position="473"/>
    </location>
</feature>
<evidence type="ECO:0000259" key="9">
    <source>
        <dbReference type="PROSITE" id="PS50850"/>
    </source>
</evidence>
<feature type="transmembrane region" description="Helical" evidence="8">
    <location>
        <begin position="110"/>
        <end position="126"/>
    </location>
</feature>
<keyword evidence="4 8" id="KW-0812">Transmembrane</keyword>
<feature type="region of interest" description="Disordered" evidence="7">
    <location>
        <begin position="1"/>
        <end position="53"/>
    </location>
</feature>
<keyword evidence="3" id="KW-1003">Cell membrane</keyword>
<feature type="transmembrane region" description="Helical" evidence="8">
    <location>
        <begin position="285"/>
        <end position="302"/>
    </location>
</feature>
<feature type="transmembrane region" description="Helical" evidence="8">
    <location>
        <begin position="166"/>
        <end position="184"/>
    </location>
</feature>
<evidence type="ECO:0000256" key="4">
    <source>
        <dbReference type="ARBA" id="ARBA00022692"/>
    </source>
</evidence>
<dbReference type="GO" id="GO:0005886">
    <property type="term" value="C:plasma membrane"/>
    <property type="evidence" value="ECO:0007669"/>
    <property type="project" value="UniProtKB-SubCell"/>
</dbReference>
<evidence type="ECO:0000256" key="8">
    <source>
        <dbReference type="SAM" id="Phobius"/>
    </source>
</evidence>
<evidence type="ECO:0000256" key="1">
    <source>
        <dbReference type="ARBA" id="ARBA00004651"/>
    </source>
</evidence>
<dbReference type="NCBIfam" id="TIGR00711">
    <property type="entry name" value="efflux_EmrB"/>
    <property type="match status" value="1"/>
</dbReference>
<dbReference type="CDD" id="cd17321">
    <property type="entry name" value="MFS_MMR_MDR_like"/>
    <property type="match status" value="1"/>
</dbReference>
<reference evidence="10 11" key="1">
    <citation type="journal article" date="2007" name="Genome Res.">
        <title>Genome characteristics of facultatively symbiotic Frankia sp. strains reflect host range and host plant biogeography.</title>
        <authorList>
            <person name="Normand P."/>
            <person name="Lapierre P."/>
            <person name="Tisa L.S."/>
            <person name="Gogarten J.P."/>
            <person name="Alloisio N."/>
            <person name="Bagnarol E."/>
            <person name="Bassi C.A."/>
            <person name="Berry A.M."/>
            <person name="Bickhart D.M."/>
            <person name="Choisne N."/>
            <person name="Couloux A."/>
            <person name="Cournoyer B."/>
            <person name="Cruveiller S."/>
            <person name="Daubin V."/>
            <person name="Demange N."/>
            <person name="Francino M.P."/>
            <person name="Goltsman E."/>
            <person name="Huang Y."/>
            <person name="Kopp O.R."/>
            <person name="Labarre L."/>
            <person name="Lapidus A."/>
            <person name="Lavire C."/>
            <person name="Marechal J."/>
            <person name="Martinez M."/>
            <person name="Mastronunzio J.E."/>
            <person name="Mullin B.C."/>
            <person name="Niemann J."/>
            <person name="Pujic P."/>
            <person name="Rawnsley T."/>
            <person name="Rouy Z."/>
            <person name="Schenowitz C."/>
            <person name="Sellstedt A."/>
            <person name="Tavares F."/>
            <person name="Tomkins J.P."/>
            <person name="Vallenet D."/>
            <person name="Valverde C."/>
            <person name="Wall L.G."/>
            <person name="Wang Y."/>
            <person name="Medigue C."/>
            <person name="Benson D.R."/>
        </authorList>
    </citation>
    <scope>NUCLEOTIDE SEQUENCE [LARGE SCALE GENOMIC DNA]</scope>
    <source>
        <strain evidence="11">DSM 45986 / CECT 9034 / ACN14a</strain>
    </source>
</reference>
<gene>
    <name evidence="10" type="ordered locus">FRAAL4746</name>
</gene>
<evidence type="ECO:0000313" key="11">
    <source>
        <dbReference type="Proteomes" id="UP000000657"/>
    </source>
</evidence>
<feature type="transmembrane region" description="Helical" evidence="8">
    <location>
        <begin position="133"/>
        <end position="160"/>
    </location>
</feature>
<sequence length="601" mass="61113">MTGHTGSANLTYAGPPPPTHLRRPTSAALPPPHPVQSPRAVAKRRSNAARGTRMFQASRRTMDRKWWTLLVVCGATFMLLLDVTIVIVALPEIQSGLDAGFADVQWVIDAYALTLAALLLTAGSLADLYGRRLLFGIGFTIFTAGSLLCGLSQSALMLIISRGVQGVGGAVLFATSLALLAHSFRGRDRGIAFGVWGAVTGIATSLGPILGGLITSGISWRGIFLVNVPIGIVAVALTVWKVEESRPPAAHRPDWPGFAVLTAGLVGVVYGLIRAGETAWSDTGVVVSLALGIAFLVAFVAVETRVANPMFDLSLLRTPTFLGGSLAAVAMNGSLFAMFVYLVLYLQNDLGYSALGSGVRLLIVSAGSFVAATAAGRLSSVVPARWLIGPGLALVGVGLLLMAGLDAGSSWTHLIPGFVLAGIGSGMVNPPLASTAVGVVPPARSGMASGANTTFRQIGMAISIAALGSIFAARLESGINGALRGVPALRGQGGQIADTLRRGDADQLFAATPPSARGPLAGAVKAGFAGAINDLLIVTGVVALVGAVCALLLIRRKDFVAQGPVDPTPAGGSSAGSSSAGGASTDSRAPSAVGSQPRPGD</sequence>
<dbReference type="PANTHER" id="PTHR42718:SF49">
    <property type="entry name" value="EXPORT PROTEIN"/>
    <property type="match status" value="1"/>
</dbReference>
<accession>Q0RGK0</accession>
<dbReference type="PROSITE" id="PS50850">
    <property type="entry name" value="MFS"/>
    <property type="match status" value="1"/>
</dbReference>
<feature type="compositionally biased region" description="Low complexity" evidence="7">
    <location>
        <begin position="570"/>
        <end position="584"/>
    </location>
</feature>
<dbReference type="eggNOG" id="COG0477">
    <property type="taxonomic scope" value="Bacteria"/>
</dbReference>
<feature type="transmembrane region" description="Helical" evidence="8">
    <location>
        <begin position="411"/>
        <end position="433"/>
    </location>
</feature>
<dbReference type="EMBL" id="CT573213">
    <property type="protein sequence ID" value="CAJ63387.1"/>
    <property type="molecule type" value="Genomic_DNA"/>
</dbReference>
<feature type="transmembrane region" description="Helical" evidence="8">
    <location>
        <begin position="322"/>
        <end position="344"/>
    </location>
</feature>
<proteinExistence type="predicted"/>
<dbReference type="InterPro" id="IPR020846">
    <property type="entry name" value="MFS_dom"/>
</dbReference>
<evidence type="ECO:0000256" key="5">
    <source>
        <dbReference type="ARBA" id="ARBA00022989"/>
    </source>
</evidence>
<feature type="transmembrane region" description="Helical" evidence="8">
    <location>
        <begin position="350"/>
        <end position="374"/>
    </location>
</feature>
<feature type="transmembrane region" description="Helical" evidence="8">
    <location>
        <begin position="66"/>
        <end position="90"/>
    </location>
</feature>
<feature type="transmembrane region" description="Helical" evidence="8">
    <location>
        <begin position="535"/>
        <end position="554"/>
    </location>
</feature>
<feature type="transmembrane region" description="Helical" evidence="8">
    <location>
        <begin position="220"/>
        <end position="242"/>
    </location>
</feature>
<evidence type="ECO:0000256" key="2">
    <source>
        <dbReference type="ARBA" id="ARBA00022448"/>
    </source>
</evidence>
<name>Q0RGK0_FRAAA</name>
<keyword evidence="2" id="KW-0813">Transport</keyword>
<dbReference type="Gene3D" id="1.20.1720.10">
    <property type="entry name" value="Multidrug resistance protein D"/>
    <property type="match status" value="1"/>
</dbReference>
<dbReference type="Gene3D" id="1.20.1250.20">
    <property type="entry name" value="MFS general substrate transporter like domains"/>
    <property type="match status" value="1"/>
</dbReference>
<feature type="transmembrane region" description="Helical" evidence="8">
    <location>
        <begin position="386"/>
        <end position="405"/>
    </location>
</feature>
<dbReference type="Pfam" id="PF07690">
    <property type="entry name" value="MFS_1"/>
    <property type="match status" value="1"/>
</dbReference>
<evidence type="ECO:0000256" key="3">
    <source>
        <dbReference type="ARBA" id="ARBA00022475"/>
    </source>
</evidence>
<dbReference type="InterPro" id="IPR004638">
    <property type="entry name" value="EmrB-like"/>
</dbReference>
<keyword evidence="11" id="KW-1185">Reference proteome</keyword>
<dbReference type="InterPro" id="IPR011701">
    <property type="entry name" value="MFS"/>
</dbReference>
<dbReference type="Proteomes" id="UP000000657">
    <property type="component" value="Chromosome"/>
</dbReference>
<dbReference type="KEGG" id="fal:FRAAL4746"/>
<comment type="subcellular location">
    <subcellularLocation>
        <location evidence="1">Cell membrane</location>
        <topology evidence="1">Multi-pass membrane protein</topology>
    </subcellularLocation>
</comment>
<keyword evidence="5 8" id="KW-1133">Transmembrane helix</keyword>
<feature type="region of interest" description="Disordered" evidence="7">
    <location>
        <begin position="563"/>
        <end position="601"/>
    </location>
</feature>
<dbReference type="SUPFAM" id="SSF103473">
    <property type="entry name" value="MFS general substrate transporter"/>
    <property type="match status" value="1"/>
</dbReference>
<dbReference type="GO" id="GO:0022857">
    <property type="term" value="F:transmembrane transporter activity"/>
    <property type="evidence" value="ECO:0007669"/>
    <property type="project" value="InterPro"/>
</dbReference>
<dbReference type="AlphaFoldDB" id="Q0RGK0"/>
<feature type="compositionally biased region" description="Polar residues" evidence="7">
    <location>
        <begin position="1"/>
        <end position="10"/>
    </location>
</feature>
<dbReference type="PANTHER" id="PTHR42718">
    <property type="entry name" value="MAJOR FACILITATOR SUPERFAMILY MULTIDRUG TRANSPORTER MFSC"/>
    <property type="match status" value="1"/>
</dbReference>
<keyword evidence="6 8" id="KW-0472">Membrane</keyword>
<dbReference type="PRINTS" id="PR01036">
    <property type="entry name" value="TCRTETB"/>
</dbReference>
<evidence type="ECO:0000256" key="6">
    <source>
        <dbReference type="ARBA" id="ARBA00023136"/>
    </source>
</evidence>
<evidence type="ECO:0000313" key="10">
    <source>
        <dbReference type="EMBL" id="CAJ63387.1"/>
    </source>
</evidence>
<evidence type="ECO:0000256" key="7">
    <source>
        <dbReference type="SAM" id="MobiDB-lite"/>
    </source>
</evidence>
<feature type="transmembrane region" description="Helical" evidence="8">
    <location>
        <begin position="254"/>
        <end position="273"/>
    </location>
</feature>